<dbReference type="GO" id="GO:0005737">
    <property type="term" value="C:cytoplasm"/>
    <property type="evidence" value="ECO:0007669"/>
    <property type="project" value="UniProtKB-SubCell"/>
</dbReference>
<dbReference type="InterPro" id="IPR036322">
    <property type="entry name" value="WD40_repeat_dom_sf"/>
</dbReference>
<dbReference type="PANTHER" id="PTHR22842:SF3">
    <property type="entry name" value="WD REPEAT DOMAIN-CONTAINING PROTEIN 83"/>
    <property type="match status" value="1"/>
</dbReference>
<keyword evidence="5" id="KW-1185">Reference proteome</keyword>
<evidence type="ECO:0000313" key="5">
    <source>
        <dbReference type="Proteomes" id="UP001370490"/>
    </source>
</evidence>
<gene>
    <name evidence="4" type="ORF">RJ641_011185</name>
</gene>
<dbReference type="InterPro" id="IPR051980">
    <property type="entry name" value="WD_repeat_MORG1"/>
</dbReference>
<protein>
    <submittedName>
        <fullName evidence="4">WD40 repeat</fullName>
    </submittedName>
</protein>
<dbReference type="Pfam" id="PF00400">
    <property type="entry name" value="WD40"/>
    <property type="match status" value="2"/>
</dbReference>
<accession>A0AAN8V3C8</accession>
<comment type="caution">
    <text evidence="4">The sequence shown here is derived from an EMBL/GenBank/DDBJ whole genome shotgun (WGS) entry which is preliminary data.</text>
</comment>
<dbReference type="InterPro" id="IPR015943">
    <property type="entry name" value="WD40/YVTN_repeat-like_dom_sf"/>
</dbReference>
<dbReference type="Proteomes" id="UP001370490">
    <property type="component" value="Unassembled WGS sequence"/>
</dbReference>
<dbReference type="EMBL" id="JBAMMX010000018">
    <property type="protein sequence ID" value="KAK6922881.1"/>
    <property type="molecule type" value="Genomic_DNA"/>
</dbReference>
<dbReference type="SUPFAM" id="SSF50978">
    <property type="entry name" value="WD40 repeat-like"/>
    <property type="match status" value="1"/>
</dbReference>
<dbReference type="Gene3D" id="2.130.10.10">
    <property type="entry name" value="YVTN repeat-like/Quinoprotein amine dehydrogenase"/>
    <property type="match status" value="2"/>
</dbReference>
<proteinExistence type="inferred from homology"/>
<organism evidence="4 5">
    <name type="scientific">Dillenia turbinata</name>
    <dbReference type="NCBI Taxonomy" id="194707"/>
    <lineage>
        <taxon>Eukaryota</taxon>
        <taxon>Viridiplantae</taxon>
        <taxon>Streptophyta</taxon>
        <taxon>Embryophyta</taxon>
        <taxon>Tracheophyta</taxon>
        <taxon>Spermatophyta</taxon>
        <taxon>Magnoliopsida</taxon>
        <taxon>eudicotyledons</taxon>
        <taxon>Gunneridae</taxon>
        <taxon>Pentapetalae</taxon>
        <taxon>Dilleniales</taxon>
        <taxon>Dilleniaceae</taxon>
        <taxon>Dillenia</taxon>
    </lineage>
</organism>
<reference evidence="4 5" key="1">
    <citation type="submission" date="2023-12" db="EMBL/GenBank/DDBJ databases">
        <title>A high-quality genome assembly for Dillenia turbinata (Dilleniales).</title>
        <authorList>
            <person name="Chanderbali A."/>
        </authorList>
    </citation>
    <scope>NUCLEOTIDE SEQUENCE [LARGE SCALE GENOMIC DNA]</scope>
    <source>
        <strain evidence="4">LSX21</strain>
        <tissue evidence="4">Leaf</tissue>
    </source>
</reference>
<keyword evidence="2" id="KW-0963">Cytoplasm</keyword>
<evidence type="ECO:0000256" key="2">
    <source>
        <dbReference type="ARBA" id="ARBA00022490"/>
    </source>
</evidence>
<dbReference type="GO" id="GO:0000398">
    <property type="term" value="P:mRNA splicing, via spliceosome"/>
    <property type="evidence" value="ECO:0007669"/>
    <property type="project" value="TreeGrafter"/>
</dbReference>
<comment type="similarity">
    <text evidence="3">Belongs to the WD repeat MORG1 family.</text>
</comment>
<sequence>MKPIYIVFVYCRDNSKLCSCWGDRQMFYWDVSIVLVIQKFRGHESEIFVSAGYDRSLRAWDCGSHGTEPIQVVLLICFWIAEFGRSDCWKCRFEHLTFALVGREILDDLASVNCISMSSNGNCVLASCLDSTLRLLDRSRGELLQEYKRHTCKSYKMDCCLTNSDAHVTGGSEDGFIYFWDFVAASVVSRFRAHSSVVSWLLTYGVCGSSS</sequence>
<evidence type="ECO:0000313" key="4">
    <source>
        <dbReference type="EMBL" id="KAK6922881.1"/>
    </source>
</evidence>
<name>A0AAN8V3C8_9MAGN</name>
<dbReference type="GO" id="GO:0071013">
    <property type="term" value="C:catalytic step 2 spliceosome"/>
    <property type="evidence" value="ECO:0007669"/>
    <property type="project" value="TreeGrafter"/>
</dbReference>
<evidence type="ECO:0000256" key="3">
    <source>
        <dbReference type="ARBA" id="ARBA00038145"/>
    </source>
</evidence>
<dbReference type="InterPro" id="IPR001680">
    <property type="entry name" value="WD40_rpt"/>
</dbReference>
<dbReference type="AlphaFoldDB" id="A0AAN8V3C8"/>
<comment type="subcellular location">
    <subcellularLocation>
        <location evidence="1">Cytoplasm</location>
    </subcellularLocation>
</comment>
<dbReference type="SMART" id="SM00320">
    <property type="entry name" value="WD40"/>
    <property type="match status" value="3"/>
</dbReference>
<dbReference type="PANTHER" id="PTHR22842">
    <property type="entry name" value="WD40 REPEAT PROTEIN"/>
    <property type="match status" value="1"/>
</dbReference>
<evidence type="ECO:0000256" key="1">
    <source>
        <dbReference type="ARBA" id="ARBA00004496"/>
    </source>
</evidence>